<evidence type="ECO:0008006" key="4">
    <source>
        <dbReference type="Google" id="ProtNLM"/>
    </source>
</evidence>
<dbReference type="InterPro" id="IPR019421">
    <property type="entry name" value="7TM_GPCR_serpentine_rcpt_Srd"/>
</dbReference>
<dbReference type="AlphaFoldDB" id="A0A811K1F3"/>
<reference evidence="2" key="1">
    <citation type="submission" date="2020-09" db="EMBL/GenBank/DDBJ databases">
        <authorList>
            <person name="Kikuchi T."/>
        </authorList>
    </citation>
    <scope>NUCLEOTIDE SEQUENCE</scope>
    <source>
        <strain evidence="2">SH1</strain>
    </source>
</reference>
<comment type="caution">
    <text evidence="2">The sequence shown here is derived from an EMBL/GenBank/DDBJ whole genome shotgun (WGS) entry which is preliminary data.</text>
</comment>
<gene>
    <name evidence="2" type="ORF">BOKJ2_LOCUS2829</name>
</gene>
<evidence type="ECO:0000313" key="3">
    <source>
        <dbReference type="Proteomes" id="UP000614601"/>
    </source>
</evidence>
<feature type="transmembrane region" description="Helical" evidence="1">
    <location>
        <begin position="68"/>
        <end position="88"/>
    </location>
</feature>
<dbReference type="EMBL" id="CAJFCW020000002">
    <property type="protein sequence ID" value="CAG9089930.1"/>
    <property type="molecule type" value="Genomic_DNA"/>
</dbReference>
<keyword evidence="1" id="KW-0472">Membrane</keyword>
<evidence type="ECO:0000256" key="1">
    <source>
        <dbReference type="SAM" id="Phobius"/>
    </source>
</evidence>
<name>A0A811K1F3_9BILA</name>
<dbReference type="Proteomes" id="UP000783686">
    <property type="component" value="Unassembled WGS sequence"/>
</dbReference>
<accession>A0A811K1F3</accession>
<sequence>MIGAIRTEKDYYLISVNPMLRNVNPVVIHVMLTLQCGLCELPAIRDFVHFYYRYTMLSKEVVWTKSRYVNYIIILSVFMLIDVALLYAGCVPENPNSIADITSKLEDGFPMPRDIMTDVTNPVFAVAALLGQIINIFVYAGMFICGFKIKRQMNQNKSAFNSTQQAQTYLVALLAELWDDLLLGRRVPKLDVKSDRFAI</sequence>
<dbReference type="Pfam" id="PF10317">
    <property type="entry name" value="7TM_GPCR_Srd"/>
    <property type="match status" value="1"/>
</dbReference>
<keyword evidence="1" id="KW-1133">Transmembrane helix</keyword>
<organism evidence="2 3">
    <name type="scientific">Bursaphelenchus okinawaensis</name>
    <dbReference type="NCBI Taxonomy" id="465554"/>
    <lineage>
        <taxon>Eukaryota</taxon>
        <taxon>Metazoa</taxon>
        <taxon>Ecdysozoa</taxon>
        <taxon>Nematoda</taxon>
        <taxon>Chromadorea</taxon>
        <taxon>Rhabditida</taxon>
        <taxon>Tylenchina</taxon>
        <taxon>Tylenchomorpha</taxon>
        <taxon>Aphelenchoidea</taxon>
        <taxon>Aphelenchoididae</taxon>
        <taxon>Bursaphelenchus</taxon>
    </lineage>
</organism>
<keyword evidence="3" id="KW-1185">Reference proteome</keyword>
<feature type="transmembrane region" description="Helical" evidence="1">
    <location>
        <begin position="123"/>
        <end position="147"/>
    </location>
</feature>
<protein>
    <recommendedName>
        <fullName evidence="4">7TM_GPCR_Srx domain-containing protein</fullName>
    </recommendedName>
</protein>
<keyword evidence="1" id="KW-0812">Transmembrane</keyword>
<dbReference type="EMBL" id="CAJFDH010000002">
    <property type="protein sequence ID" value="CAD5209721.1"/>
    <property type="molecule type" value="Genomic_DNA"/>
</dbReference>
<evidence type="ECO:0000313" key="2">
    <source>
        <dbReference type="EMBL" id="CAD5209721.1"/>
    </source>
</evidence>
<dbReference type="Proteomes" id="UP000614601">
    <property type="component" value="Unassembled WGS sequence"/>
</dbReference>
<proteinExistence type="predicted"/>